<dbReference type="Proteomes" id="UP000177230">
    <property type="component" value="Unassembled WGS sequence"/>
</dbReference>
<dbReference type="PANTHER" id="PTHR30576">
    <property type="entry name" value="COLANIC BIOSYNTHESIS UDP-GLUCOSE LIPID CARRIER TRANSFERASE"/>
    <property type="match status" value="1"/>
</dbReference>
<comment type="caution">
    <text evidence="3">The sequence shown here is derived from an EMBL/GenBank/DDBJ whole genome shotgun (WGS) entry which is preliminary data.</text>
</comment>
<reference evidence="3 4" key="1">
    <citation type="journal article" date="2016" name="Nat. Commun.">
        <title>Thousands of microbial genomes shed light on interconnected biogeochemical processes in an aquifer system.</title>
        <authorList>
            <person name="Anantharaman K."/>
            <person name="Brown C.T."/>
            <person name="Hug L.A."/>
            <person name="Sharon I."/>
            <person name="Castelle C.J."/>
            <person name="Probst A.J."/>
            <person name="Thomas B.C."/>
            <person name="Singh A."/>
            <person name="Wilkins M.J."/>
            <person name="Karaoz U."/>
            <person name="Brodie E.L."/>
            <person name="Williams K.H."/>
            <person name="Hubbard S.S."/>
            <person name="Banfield J.F."/>
        </authorList>
    </citation>
    <scope>NUCLEOTIDE SEQUENCE [LARGE SCALE GENOMIC DNA]</scope>
</reference>
<accession>A0A1F5R9Q8</accession>
<name>A0A1F5R9Q8_9BACT</name>
<evidence type="ECO:0000256" key="1">
    <source>
        <dbReference type="ARBA" id="ARBA00006464"/>
    </source>
</evidence>
<protein>
    <recommendedName>
        <fullName evidence="2">Bacterial sugar transferase domain-containing protein</fullName>
    </recommendedName>
</protein>
<feature type="domain" description="Bacterial sugar transferase" evidence="2">
    <location>
        <begin position="2"/>
        <end position="158"/>
    </location>
</feature>
<dbReference type="GO" id="GO:0016780">
    <property type="term" value="F:phosphotransferase activity, for other substituted phosphate groups"/>
    <property type="evidence" value="ECO:0007669"/>
    <property type="project" value="TreeGrafter"/>
</dbReference>
<evidence type="ECO:0000313" key="4">
    <source>
        <dbReference type="Proteomes" id="UP000177230"/>
    </source>
</evidence>
<dbReference type="PANTHER" id="PTHR30576:SF0">
    <property type="entry name" value="UNDECAPRENYL-PHOSPHATE N-ACETYLGALACTOSAMINYL 1-PHOSPHATE TRANSFERASE-RELATED"/>
    <property type="match status" value="1"/>
</dbReference>
<comment type="similarity">
    <text evidence="1">Belongs to the bacterial sugar transferase family.</text>
</comment>
<gene>
    <name evidence="3" type="ORF">A2024_07775</name>
</gene>
<dbReference type="AlphaFoldDB" id="A0A1F5R9Q8"/>
<evidence type="ECO:0000313" key="3">
    <source>
        <dbReference type="EMBL" id="OGF11156.1"/>
    </source>
</evidence>
<organism evidence="3 4">
    <name type="scientific">Candidatus Edwardsbacteria bacterium GWF2_54_11</name>
    <dbReference type="NCBI Taxonomy" id="1817851"/>
    <lineage>
        <taxon>Bacteria</taxon>
        <taxon>Candidatus Edwardsiibacteriota</taxon>
    </lineage>
</organism>
<dbReference type="Pfam" id="PF02397">
    <property type="entry name" value="Bac_transf"/>
    <property type="match status" value="1"/>
</dbReference>
<evidence type="ECO:0000259" key="2">
    <source>
        <dbReference type="Pfam" id="PF02397"/>
    </source>
</evidence>
<dbReference type="InterPro" id="IPR003362">
    <property type="entry name" value="Bact_transf"/>
</dbReference>
<sequence length="164" mass="18727">MVLLAMVIVIDSRGPAIFMQDRIGRNGRPFKIYKFRTMVPDAESKGPLLAVKGDHRVTRAGGFLRRWSLDEIPQLFNIIKGDMAVVGPRPEIPPLVKTYSAWQNKVLSVKPGLTGFPQVMGRDELDMDRKIRLDIYYIRRRTFCFDLWILFRTISAVISGKGAF</sequence>
<proteinExistence type="inferred from homology"/>
<dbReference type="EMBL" id="MFFM01000037">
    <property type="protein sequence ID" value="OGF11156.1"/>
    <property type="molecule type" value="Genomic_DNA"/>
</dbReference>